<name>A0ABX4DWY1_9PSED</name>
<comment type="caution">
    <text evidence="1">The sequence shown here is derived from an EMBL/GenBank/DDBJ whole genome shotgun (WGS) entry which is preliminary data.</text>
</comment>
<evidence type="ECO:0000313" key="1">
    <source>
        <dbReference type="EMBL" id="OXR33230.1"/>
    </source>
</evidence>
<dbReference type="Proteomes" id="UP000215455">
    <property type="component" value="Unassembled WGS sequence"/>
</dbReference>
<protein>
    <submittedName>
        <fullName evidence="1">Uncharacterized protein</fullName>
    </submittedName>
</protein>
<reference evidence="1 2" key="1">
    <citation type="submission" date="2017-06" db="EMBL/GenBank/DDBJ databases">
        <authorList>
            <person name="Furmanczyk E.M."/>
        </authorList>
    </citation>
    <scope>NUCLEOTIDE SEQUENCE [LARGE SCALE GENOMIC DNA]</scope>
    <source>
        <strain evidence="1 2">DSM 16611</strain>
    </source>
</reference>
<accession>A0ABX4DWY1</accession>
<sequence>MKNWLNADIPVGASMLAMDVNDDAGILDARGALEIIASMLAPTGDKPKKPQSLCKGLRFFLCANLCKSHRQRLSDQTPHHAMYPQCLDRFQLALGFHSLGYQG</sequence>
<keyword evidence="2" id="KW-1185">Reference proteome</keyword>
<evidence type="ECO:0000313" key="2">
    <source>
        <dbReference type="Proteomes" id="UP000215455"/>
    </source>
</evidence>
<dbReference type="EMBL" id="NIWU01000002">
    <property type="protein sequence ID" value="OXR33230.1"/>
    <property type="molecule type" value="Genomic_DNA"/>
</dbReference>
<organism evidence="1 2">
    <name type="scientific">Pseudomonas umsongensis</name>
    <dbReference type="NCBI Taxonomy" id="198618"/>
    <lineage>
        <taxon>Bacteria</taxon>
        <taxon>Pseudomonadati</taxon>
        <taxon>Pseudomonadota</taxon>
        <taxon>Gammaproteobacteria</taxon>
        <taxon>Pseudomonadales</taxon>
        <taxon>Pseudomonadaceae</taxon>
        <taxon>Pseudomonas</taxon>
    </lineage>
</organism>
<proteinExistence type="predicted"/>
<gene>
    <name evidence="1" type="ORF">PSUM_14455</name>
</gene>